<dbReference type="SUPFAM" id="SSF55486">
    <property type="entry name" value="Metalloproteases ('zincins'), catalytic domain"/>
    <property type="match status" value="1"/>
</dbReference>
<feature type="active site" description="Proton donor" evidence="1">
    <location>
        <position position="466"/>
    </location>
</feature>
<dbReference type="EMBL" id="PGTL01000026">
    <property type="protein sequence ID" value="PJF42226.1"/>
    <property type="molecule type" value="Genomic_DNA"/>
</dbReference>
<dbReference type="Proteomes" id="UP000228947">
    <property type="component" value="Unassembled WGS sequence"/>
</dbReference>
<dbReference type="GO" id="GO:0008237">
    <property type="term" value="F:metallopeptidase activity"/>
    <property type="evidence" value="ECO:0007669"/>
    <property type="project" value="InterPro"/>
</dbReference>
<feature type="binding site" evidence="2">
    <location>
        <position position="385"/>
    </location>
    <ligand>
        <name>Zn(2+)</name>
        <dbReference type="ChEBI" id="CHEBI:29105"/>
        <note>catalytic</note>
    </ligand>
</feature>
<feature type="binding site" evidence="2">
    <location>
        <position position="404"/>
    </location>
    <ligand>
        <name>Zn(2+)</name>
        <dbReference type="ChEBI" id="CHEBI:29105"/>
        <note>catalytic</note>
    </ligand>
</feature>
<organism evidence="4 5">
    <name type="scientific">Candidatus Thermofonsia Clade 1 bacterium</name>
    <dbReference type="NCBI Taxonomy" id="2364210"/>
    <lineage>
        <taxon>Bacteria</taxon>
        <taxon>Bacillati</taxon>
        <taxon>Chloroflexota</taxon>
        <taxon>Candidatus Thermofontia</taxon>
        <taxon>Candidatus Thermofonsia Clade 1</taxon>
    </lineage>
</organism>
<evidence type="ECO:0000256" key="1">
    <source>
        <dbReference type="PIRSR" id="PIRSR634015-1"/>
    </source>
</evidence>
<dbReference type="InterPro" id="IPR034015">
    <property type="entry name" value="M1_LTA4H"/>
</dbReference>
<dbReference type="CDD" id="cd09604">
    <property type="entry name" value="M1_APN_like"/>
    <property type="match status" value="1"/>
</dbReference>
<dbReference type="PANTHER" id="PTHR45726">
    <property type="entry name" value="LEUKOTRIENE A-4 HYDROLASE"/>
    <property type="match status" value="1"/>
</dbReference>
<reference evidence="4 5" key="1">
    <citation type="submission" date="2017-11" db="EMBL/GenBank/DDBJ databases">
        <title>Evolution of Phototrophy in the Chloroflexi Phylum Driven by Horizontal Gene Transfer.</title>
        <authorList>
            <person name="Ward L.M."/>
            <person name="Hemp J."/>
            <person name="Shih P.M."/>
            <person name="Mcglynn S.E."/>
            <person name="Fischer W."/>
        </authorList>
    </citation>
    <scope>NUCLEOTIDE SEQUENCE [LARGE SCALE GENOMIC DNA]</scope>
    <source>
        <strain evidence="4">CP1_1M</strain>
    </source>
</reference>
<keyword evidence="2" id="KW-0862">Zinc</keyword>
<feature type="binding site" evidence="2">
    <location>
        <position position="381"/>
    </location>
    <ligand>
        <name>Zn(2+)</name>
        <dbReference type="ChEBI" id="CHEBI:29105"/>
        <note>catalytic</note>
    </ligand>
</feature>
<dbReference type="InterPro" id="IPR027268">
    <property type="entry name" value="Peptidase_M4/M1_CTD_sf"/>
</dbReference>
<dbReference type="Gene3D" id="1.10.390.10">
    <property type="entry name" value="Neutral Protease Domain 2"/>
    <property type="match status" value="1"/>
</dbReference>
<proteinExistence type="predicted"/>
<sequence length="533" mass="59578">MKMLFRLIALGLLGVFALIAFSLSAPEAAFSAQPTLQPTETAAPLTTPTSVPTPPLLDLPEVDWEDVGAHKKAMKPAFADDVDRFVDANRYFIVARLSFEPDAVFRAAQRVRFTNRTGEALDLLVFRLYANTPALGGRMNVHHVEVNGVKVEPSLSNLRSVMGVPLPVPLQDGESVELRMDFTLVMTRGLNTSYGRFGYVNDVVSATAWYPTLSVYEPGIGWWTDLPSPQGDPSYTEIGLYEVQLTLPAEMVVAMSGVIVETRRNADGTITYRDVTGPMRDHAFQASKRYMVTETRADGTRIVMLHYRDQADSPTDGTKVAMQYAVQALQIFNATFGEYPYAELVVAQNPTPSGVEFPGIIQIAERAWVQGNRFLEVVIAHEIGHQWFYALVGNNQVALPWIDESLTSYTEFVYFRAAYADPKVGEDYVDSFQQRYTNYLARGLPDLPLDLPVRSYVGISYGAIVYTKGPLFFVELEHVIGREMVYAAIAEYFRRHKYGIAATEDVQRAFEDVSKRDLSALFNQWVRGTQPRA</sequence>
<dbReference type="PANTHER" id="PTHR45726:SF3">
    <property type="entry name" value="LEUKOTRIENE A-4 HYDROLASE"/>
    <property type="match status" value="1"/>
</dbReference>
<evidence type="ECO:0000259" key="3">
    <source>
        <dbReference type="Pfam" id="PF01433"/>
    </source>
</evidence>
<comment type="caution">
    <text evidence="4">The sequence shown here is derived from an EMBL/GenBank/DDBJ whole genome shotgun (WGS) entry which is preliminary data.</text>
</comment>
<accession>A0A2M8PXE9</accession>
<comment type="cofactor">
    <cofactor evidence="2">
        <name>Zn(2+)</name>
        <dbReference type="ChEBI" id="CHEBI:29105"/>
    </cofactor>
    <text evidence="2">Binds 1 zinc ion per subunit.</text>
</comment>
<dbReference type="AlphaFoldDB" id="A0A2M8PXE9"/>
<evidence type="ECO:0000256" key="2">
    <source>
        <dbReference type="PIRSR" id="PIRSR634015-3"/>
    </source>
</evidence>
<dbReference type="Pfam" id="PF01433">
    <property type="entry name" value="Peptidase_M1"/>
    <property type="match status" value="1"/>
</dbReference>
<protein>
    <recommendedName>
        <fullName evidence="3">Peptidase M1 membrane alanine aminopeptidase domain-containing protein</fullName>
    </recommendedName>
</protein>
<evidence type="ECO:0000313" key="4">
    <source>
        <dbReference type="EMBL" id="PJF42226.1"/>
    </source>
</evidence>
<dbReference type="InterPro" id="IPR014782">
    <property type="entry name" value="Peptidase_M1_dom"/>
</dbReference>
<feature type="domain" description="Peptidase M1 membrane alanine aminopeptidase" evidence="3">
    <location>
        <begin position="322"/>
        <end position="525"/>
    </location>
</feature>
<feature type="active site" description="Proton acceptor" evidence="1">
    <location>
        <position position="382"/>
    </location>
</feature>
<gene>
    <name evidence="4" type="ORF">CUN50_04915</name>
</gene>
<evidence type="ECO:0000313" key="5">
    <source>
        <dbReference type="Proteomes" id="UP000228947"/>
    </source>
</evidence>
<dbReference type="GO" id="GO:0008270">
    <property type="term" value="F:zinc ion binding"/>
    <property type="evidence" value="ECO:0007669"/>
    <property type="project" value="InterPro"/>
</dbReference>
<name>A0A2M8PXE9_9CHLR</name>
<keyword evidence="2" id="KW-0479">Metal-binding</keyword>